<comment type="catalytic activity">
    <reaction evidence="1">
        <text>S-ubiquitinyl-[E2 ubiquitin-conjugating enzyme]-L-cysteine + [acceptor protein]-L-lysine = [E2 ubiquitin-conjugating enzyme]-L-cysteine + N(6)-ubiquitinyl-[acceptor protein]-L-lysine.</text>
        <dbReference type="EC" id="2.3.2.27"/>
    </reaction>
</comment>
<feature type="transmembrane region" description="Helical" evidence="12">
    <location>
        <begin position="12"/>
        <end position="32"/>
    </location>
</feature>
<name>A0ABU2M7H5_9ACTN</name>
<keyword evidence="6" id="KW-0479">Metal-binding</keyword>
<protein>
    <recommendedName>
        <fullName evidence="3">RING-type E3 ubiquitin transferase</fullName>
        <ecNumber evidence="3">2.3.2.27</ecNumber>
    </recommendedName>
</protein>
<evidence type="ECO:0000259" key="13">
    <source>
        <dbReference type="Pfam" id="PF12483"/>
    </source>
</evidence>
<reference evidence="15" key="1">
    <citation type="submission" date="2023-07" db="EMBL/GenBank/DDBJ databases">
        <title>30 novel species of actinomycetes from the DSMZ collection.</title>
        <authorList>
            <person name="Nouioui I."/>
        </authorList>
    </citation>
    <scope>NUCLEOTIDE SEQUENCE [LARGE SCALE GENOMIC DNA]</scope>
    <source>
        <strain evidence="15">DSM 44743</strain>
    </source>
</reference>
<keyword evidence="5 12" id="KW-0812">Transmembrane</keyword>
<evidence type="ECO:0000256" key="8">
    <source>
        <dbReference type="ARBA" id="ARBA00022786"/>
    </source>
</evidence>
<feature type="transmembrane region" description="Helical" evidence="12">
    <location>
        <begin position="227"/>
        <end position="245"/>
    </location>
</feature>
<proteinExistence type="predicted"/>
<evidence type="ECO:0000256" key="2">
    <source>
        <dbReference type="ARBA" id="ARBA00004141"/>
    </source>
</evidence>
<evidence type="ECO:0000256" key="7">
    <source>
        <dbReference type="ARBA" id="ARBA00022771"/>
    </source>
</evidence>
<keyword evidence="11 12" id="KW-0472">Membrane</keyword>
<evidence type="ECO:0000256" key="1">
    <source>
        <dbReference type="ARBA" id="ARBA00000900"/>
    </source>
</evidence>
<keyword evidence="7" id="KW-0863">Zinc-finger</keyword>
<dbReference type="EMBL" id="JAVREP010000005">
    <property type="protein sequence ID" value="MDT0328613.1"/>
    <property type="molecule type" value="Genomic_DNA"/>
</dbReference>
<keyword evidence="10 12" id="KW-1133">Transmembrane helix</keyword>
<sequence>MDDVFVGEARTAFQLLALLATVLSGFLLRRALRAHAWLKDLRRAVSPPLRDLPEAGTPVLVSGVAEAGSDGCLTAPYSGTRCVWYRVEVWERRPEPGTRYESPRLRMLSSEQSGVPFVLRDRTGAARCYPREVTMDRIALTHSSRVAAREERAPADAGTEADAETVPTALEHSYQEWSIAPGTPLVVHGTVYPWDGGVVIAASPEGRLLFSTRTAPQLRDAYRTMEFIGSAVFLLCSASLVWLILT</sequence>
<organism evidence="14 15">
    <name type="scientific">Nocardiopsis lambiniae</name>
    <dbReference type="NCBI Taxonomy" id="3075539"/>
    <lineage>
        <taxon>Bacteria</taxon>
        <taxon>Bacillati</taxon>
        <taxon>Actinomycetota</taxon>
        <taxon>Actinomycetes</taxon>
        <taxon>Streptosporangiales</taxon>
        <taxon>Nocardiopsidaceae</taxon>
        <taxon>Nocardiopsis</taxon>
    </lineage>
</organism>
<evidence type="ECO:0000256" key="10">
    <source>
        <dbReference type="ARBA" id="ARBA00022989"/>
    </source>
</evidence>
<comment type="subcellular location">
    <subcellularLocation>
        <location evidence="2">Membrane</location>
        <topology evidence="2">Multi-pass membrane protein</topology>
    </subcellularLocation>
</comment>
<dbReference type="Proteomes" id="UP001183390">
    <property type="component" value="Unassembled WGS sequence"/>
</dbReference>
<keyword evidence="9" id="KW-0862">Zinc</keyword>
<dbReference type="RefSeq" id="WP_311511334.1">
    <property type="nucleotide sequence ID" value="NZ_JAVREP010000005.1"/>
</dbReference>
<dbReference type="Pfam" id="PF12483">
    <property type="entry name" value="GIDE"/>
    <property type="match status" value="1"/>
</dbReference>
<dbReference type="InterPro" id="IPR022170">
    <property type="entry name" value="MUL1-like"/>
</dbReference>
<keyword evidence="15" id="KW-1185">Reference proteome</keyword>
<keyword evidence="4" id="KW-0808">Transferase</keyword>
<keyword evidence="8" id="KW-0833">Ubl conjugation pathway</keyword>
<evidence type="ECO:0000256" key="6">
    <source>
        <dbReference type="ARBA" id="ARBA00022723"/>
    </source>
</evidence>
<gene>
    <name evidence="14" type="ORF">RM479_09315</name>
</gene>
<feature type="domain" description="E3 Ubiquitin ligase MUL1-like" evidence="13">
    <location>
        <begin position="102"/>
        <end position="237"/>
    </location>
</feature>
<evidence type="ECO:0000256" key="3">
    <source>
        <dbReference type="ARBA" id="ARBA00012483"/>
    </source>
</evidence>
<comment type="caution">
    <text evidence="14">The sequence shown here is derived from an EMBL/GenBank/DDBJ whole genome shotgun (WGS) entry which is preliminary data.</text>
</comment>
<evidence type="ECO:0000313" key="14">
    <source>
        <dbReference type="EMBL" id="MDT0328613.1"/>
    </source>
</evidence>
<evidence type="ECO:0000256" key="9">
    <source>
        <dbReference type="ARBA" id="ARBA00022833"/>
    </source>
</evidence>
<dbReference type="EC" id="2.3.2.27" evidence="3"/>
<accession>A0ABU2M7H5</accession>
<evidence type="ECO:0000313" key="15">
    <source>
        <dbReference type="Proteomes" id="UP001183390"/>
    </source>
</evidence>
<evidence type="ECO:0000256" key="5">
    <source>
        <dbReference type="ARBA" id="ARBA00022692"/>
    </source>
</evidence>
<evidence type="ECO:0000256" key="4">
    <source>
        <dbReference type="ARBA" id="ARBA00022679"/>
    </source>
</evidence>
<evidence type="ECO:0000256" key="12">
    <source>
        <dbReference type="SAM" id="Phobius"/>
    </source>
</evidence>
<evidence type="ECO:0000256" key="11">
    <source>
        <dbReference type="ARBA" id="ARBA00023136"/>
    </source>
</evidence>